<dbReference type="Proteomes" id="UP001595616">
    <property type="component" value="Unassembled WGS sequence"/>
</dbReference>
<comment type="caution">
    <text evidence="2">The sequence shown here is derived from an EMBL/GenBank/DDBJ whole genome shotgun (WGS) entry which is preliminary data.</text>
</comment>
<dbReference type="Pfam" id="PF12836">
    <property type="entry name" value="HHH_3"/>
    <property type="match status" value="1"/>
</dbReference>
<dbReference type="SMART" id="SM00316">
    <property type="entry name" value="S1"/>
    <property type="match status" value="1"/>
</dbReference>
<name>A0ABV7YVI1_9BACT</name>
<dbReference type="InterPro" id="IPR023323">
    <property type="entry name" value="Tex-like_dom_sf"/>
</dbReference>
<organism evidence="2 3">
    <name type="scientific">Lacihabitans lacunae</name>
    <dbReference type="NCBI Taxonomy" id="1028214"/>
    <lineage>
        <taxon>Bacteria</taxon>
        <taxon>Pseudomonadati</taxon>
        <taxon>Bacteroidota</taxon>
        <taxon>Cytophagia</taxon>
        <taxon>Cytophagales</taxon>
        <taxon>Leadbetterellaceae</taxon>
        <taxon>Lacihabitans</taxon>
    </lineage>
</organism>
<dbReference type="RefSeq" id="WP_379835604.1">
    <property type="nucleotide sequence ID" value="NZ_JBHRYQ010000001.1"/>
</dbReference>
<dbReference type="SUPFAM" id="SSF158832">
    <property type="entry name" value="Tex N-terminal region-like"/>
    <property type="match status" value="1"/>
</dbReference>
<dbReference type="InterPro" id="IPR003029">
    <property type="entry name" value="S1_domain"/>
</dbReference>
<dbReference type="Pfam" id="PF22706">
    <property type="entry name" value="Tex_central_region"/>
    <property type="match status" value="1"/>
</dbReference>
<accession>A0ABV7YVI1</accession>
<dbReference type="Pfam" id="PF09371">
    <property type="entry name" value="Tex_N"/>
    <property type="match status" value="1"/>
</dbReference>
<dbReference type="InterPro" id="IPR044146">
    <property type="entry name" value="S1_Tex"/>
</dbReference>
<protein>
    <submittedName>
        <fullName evidence="2">Tex family protein</fullName>
    </submittedName>
</protein>
<gene>
    <name evidence="2" type="ORF">ACFOOI_04685</name>
</gene>
<dbReference type="InterPro" id="IPR012337">
    <property type="entry name" value="RNaseH-like_sf"/>
</dbReference>
<dbReference type="InterPro" id="IPR055179">
    <property type="entry name" value="Tex-like_central_region"/>
</dbReference>
<dbReference type="Gene3D" id="2.40.50.140">
    <property type="entry name" value="Nucleic acid-binding proteins"/>
    <property type="match status" value="1"/>
</dbReference>
<dbReference type="Gene3D" id="1.10.10.650">
    <property type="entry name" value="RuvA domain 2-like"/>
    <property type="match status" value="1"/>
</dbReference>
<dbReference type="Pfam" id="PF00575">
    <property type="entry name" value="S1"/>
    <property type="match status" value="1"/>
</dbReference>
<dbReference type="InterPro" id="IPR012340">
    <property type="entry name" value="NA-bd_OB-fold"/>
</dbReference>
<proteinExistence type="predicted"/>
<dbReference type="Pfam" id="PF17674">
    <property type="entry name" value="HHH_9"/>
    <property type="match status" value="1"/>
</dbReference>
<sequence length="707" mass="79376">MTSKQLQIIAQTLNISQNQVKNTAQLLTEGATVPFVARYRKEVTGSLDEVQILDIKKSLEKFIEADKRREAIIKSIEEQGKMTPELNQKLQNAMFLAELEDLYLPYKQKRKTRASIAIELGLEPLAQLLFKQSEKSIEPLAAKFITDKVHNIEEALAGARDIIAEWINEDLEARNKVRAIFQRESVVECKVKKGKEKEGEKFKDYFEHNESLKNMPSHRFLAIKRGEDEGFLQVKIDIDTDRAYDSLERIYLKGFNEPKEQVGLAIKDCLKRLLIPSVEKEFNNSAKEKADLAAIEIFSTNLRQLLLASPLGQKRILALDPGFRTGCKTVVLDETGTLLKDTVVYPTFKVQEAEATVRQLLEKYKIEAVAIGNGTASRETESFIKSTIGSMPEYKSIPVFVVSEQGASIYSASEIAREEFPDKDITVRGAVSIGRRLMDPLAELVKLDPKSIGVGQYQHDVDQKLLKETLDATVELCVNSVGVEINTSSKHLLSYVSGIGPSIAANIVAYRNQNGKIKTRNELKKIPRLGDKAFEQAAGFLRIRGAKNPLDNTAVHPESYEIVELMAKDLGVSLAELIEKKELRKSINIQKYVTAKVGIPTLKDILEELEKPGRDPRETIEQFEFGNVNSIEDLREGMELLGIVTNITAFGCFVDIGVHQDGLVHVSQLANKFVKDPNEIVKVHQKVKVRVVEIESSRKRIALSMKF</sequence>
<dbReference type="EMBL" id="JBHRYQ010000001">
    <property type="protein sequence ID" value="MFC3809938.1"/>
    <property type="molecule type" value="Genomic_DNA"/>
</dbReference>
<dbReference type="Gene3D" id="3.30.420.140">
    <property type="entry name" value="YqgF/RNase H-like domain"/>
    <property type="match status" value="1"/>
</dbReference>
<dbReference type="InterPro" id="IPR018974">
    <property type="entry name" value="Tex-like_N"/>
</dbReference>
<dbReference type="CDD" id="cd05685">
    <property type="entry name" value="S1_Tex"/>
    <property type="match status" value="1"/>
</dbReference>
<dbReference type="SMART" id="SM00732">
    <property type="entry name" value="YqgFc"/>
    <property type="match status" value="1"/>
</dbReference>
<evidence type="ECO:0000259" key="1">
    <source>
        <dbReference type="PROSITE" id="PS50126"/>
    </source>
</evidence>
<reference evidence="3" key="1">
    <citation type="journal article" date="2019" name="Int. J. Syst. Evol. Microbiol.">
        <title>The Global Catalogue of Microorganisms (GCM) 10K type strain sequencing project: providing services to taxonomists for standard genome sequencing and annotation.</title>
        <authorList>
            <consortium name="The Broad Institute Genomics Platform"/>
            <consortium name="The Broad Institute Genome Sequencing Center for Infectious Disease"/>
            <person name="Wu L."/>
            <person name="Ma J."/>
        </authorList>
    </citation>
    <scope>NUCLEOTIDE SEQUENCE [LARGE SCALE GENOMIC DNA]</scope>
    <source>
        <strain evidence="3">CECT 7956</strain>
    </source>
</reference>
<dbReference type="PANTHER" id="PTHR10724">
    <property type="entry name" value="30S RIBOSOMAL PROTEIN S1"/>
    <property type="match status" value="1"/>
</dbReference>
<dbReference type="InterPro" id="IPR041692">
    <property type="entry name" value="HHH_9"/>
</dbReference>
<evidence type="ECO:0000313" key="2">
    <source>
        <dbReference type="EMBL" id="MFC3809938.1"/>
    </source>
</evidence>
<dbReference type="InterPro" id="IPR023319">
    <property type="entry name" value="Tex-like_HTH_dom_sf"/>
</dbReference>
<evidence type="ECO:0000313" key="3">
    <source>
        <dbReference type="Proteomes" id="UP001595616"/>
    </source>
</evidence>
<dbReference type="InterPro" id="IPR037027">
    <property type="entry name" value="YqgF/RNaseH-like_dom_sf"/>
</dbReference>
<keyword evidence="3" id="KW-1185">Reference proteome</keyword>
<dbReference type="InterPro" id="IPR032639">
    <property type="entry name" value="Tex_YqgF"/>
</dbReference>
<feature type="domain" description="S1 motif" evidence="1">
    <location>
        <begin position="637"/>
        <end position="706"/>
    </location>
</feature>
<dbReference type="InterPro" id="IPR010994">
    <property type="entry name" value="RuvA_2-like"/>
</dbReference>
<dbReference type="Gene3D" id="1.10.150.310">
    <property type="entry name" value="Tex RuvX-like domain-like"/>
    <property type="match status" value="1"/>
</dbReference>
<dbReference type="PROSITE" id="PS50126">
    <property type="entry name" value="S1"/>
    <property type="match status" value="1"/>
</dbReference>
<dbReference type="InterPro" id="IPR050437">
    <property type="entry name" value="Ribos_protein_bS1-like"/>
</dbReference>
<dbReference type="InterPro" id="IPR006641">
    <property type="entry name" value="YqgF/RNaseH-like_dom"/>
</dbReference>
<dbReference type="SUPFAM" id="SSF50249">
    <property type="entry name" value="Nucleic acid-binding proteins"/>
    <property type="match status" value="1"/>
</dbReference>
<dbReference type="Pfam" id="PF16921">
    <property type="entry name" value="Tex_YqgF"/>
    <property type="match status" value="1"/>
</dbReference>
<dbReference type="SUPFAM" id="SSF47781">
    <property type="entry name" value="RuvA domain 2-like"/>
    <property type="match status" value="2"/>
</dbReference>
<dbReference type="PANTHER" id="PTHR10724:SF10">
    <property type="entry name" value="S1 RNA-BINDING DOMAIN-CONTAINING PROTEIN 1"/>
    <property type="match status" value="1"/>
</dbReference>
<dbReference type="Gene3D" id="1.10.3500.10">
    <property type="entry name" value="Tex N-terminal region-like"/>
    <property type="match status" value="1"/>
</dbReference>
<dbReference type="SUPFAM" id="SSF53098">
    <property type="entry name" value="Ribonuclease H-like"/>
    <property type="match status" value="1"/>
</dbReference>